<evidence type="ECO:0000313" key="2">
    <source>
        <dbReference type="Proteomes" id="UP000783588"/>
    </source>
</evidence>
<protein>
    <submittedName>
        <fullName evidence="1">Uncharacterized protein</fullName>
    </submittedName>
</protein>
<evidence type="ECO:0000313" key="1">
    <source>
        <dbReference type="EMBL" id="MBU5490090.1"/>
    </source>
</evidence>
<accession>A0ABS6ETC7</accession>
<keyword evidence="2" id="KW-1185">Reference proteome</keyword>
<dbReference type="RefSeq" id="WP_216469736.1">
    <property type="nucleotide sequence ID" value="NZ_JAHLQI010000002.1"/>
</dbReference>
<proteinExistence type="predicted"/>
<dbReference type="Proteomes" id="UP000783588">
    <property type="component" value="Unassembled WGS sequence"/>
</dbReference>
<sequence length="200" mass="21773">MKKRQIVSIALCFVCAAIIGICCMAGISKWRAYQAEVKRQQQLAQYTEDLTDALNELYRIETDLFQDIAKQQASGIDNRTILQSMLDAATAPIDALAHVQAPDELADAQAHFKKAASSYHTMADTLNDMLSDASTTDTDLRDALIDMLPDAVSAFDEVKAGITVLSKNSDITLPDSAKQLETVLDSFSGDSLRSILTAQP</sequence>
<name>A0ABS6ETC7_9FIRM</name>
<dbReference type="EMBL" id="JAHLQI010000002">
    <property type="protein sequence ID" value="MBU5490090.1"/>
    <property type="molecule type" value="Genomic_DNA"/>
</dbReference>
<reference evidence="1 2" key="1">
    <citation type="submission" date="2021-06" db="EMBL/GenBank/DDBJ databases">
        <authorList>
            <person name="Sun Q."/>
            <person name="Li D."/>
        </authorList>
    </citation>
    <scope>NUCLEOTIDE SEQUENCE [LARGE SCALE GENOMIC DNA]</scope>
    <source>
        <strain evidence="1 2">MSJd-7</strain>
    </source>
</reference>
<comment type="caution">
    <text evidence="1">The sequence shown here is derived from an EMBL/GenBank/DDBJ whole genome shotgun (WGS) entry which is preliminary data.</text>
</comment>
<organism evidence="1 2">
    <name type="scientific">Butyricicoccus intestinisimiae</name>
    <dbReference type="NCBI Taxonomy" id="2841509"/>
    <lineage>
        <taxon>Bacteria</taxon>
        <taxon>Bacillati</taxon>
        <taxon>Bacillota</taxon>
        <taxon>Clostridia</taxon>
        <taxon>Eubacteriales</taxon>
        <taxon>Butyricicoccaceae</taxon>
        <taxon>Butyricicoccus</taxon>
    </lineage>
</organism>
<gene>
    <name evidence="1" type="ORF">KQI75_05560</name>
</gene>